<dbReference type="HOGENOM" id="CLU_031028_0_0_0"/>
<dbReference type="SUPFAM" id="SSF52540">
    <property type="entry name" value="P-loop containing nucleoside triphosphate hydrolases"/>
    <property type="match status" value="1"/>
</dbReference>
<keyword evidence="3" id="KW-1185">Reference proteome</keyword>
<dbReference type="EMBL" id="CP002536">
    <property type="protein sequence ID" value="ADY26365.1"/>
    <property type="molecule type" value="Genomic_DNA"/>
</dbReference>
<organism evidence="2 3">
    <name type="scientific">Deinococcus proteolyticus (strain ATCC 35074 / DSM 20540 / JCM 6276 / NBRC 101906 / NCIMB 13154 / VKM Ac-1939 / CCM 2703 / MRP)</name>
    <dbReference type="NCBI Taxonomy" id="693977"/>
    <lineage>
        <taxon>Bacteria</taxon>
        <taxon>Thermotogati</taxon>
        <taxon>Deinococcota</taxon>
        <taxon>Deinococci</taxon>
        <taxon>Deinococcales</taxon>
        <taxon>Deinococcaceae</taxon>
        <taxon>Deinococcus</taxon>
    </lineage>
</organism>
<dbReference type="STRING" id="693977.Deipr_1215"/>
<reference evidence="2 3" key="2">
    <citation type="journal article" date="2012" name="Stand. Genomic Sci.">
        <title>Complete genome sequence of the orange-red pigmented, radioresistant Deinococcus proteolyticus type strain (MRP(T)).</title>
        <authorList>
            <person name="Copeland A."/>
            <person name="Zeytun A."/>
            <person name="Yassawong M."/>
            <person name="Nolan M."/>
            <person name="Lucas S."/>
            <person name="Hammon N."/>
            <person name="Deshpande S."/>
            <person name="Cheng J.F."/>
            <person name="Han C."/>
            <person name="Tapia R."/>
            <person name="Goodwin L.A."/>
            <person name="Pitluck S."/>
            <person name="Mavromatis K."/>
            <person name="Liolios K."/>
            <person name="Pagani I."/>
            <person name="Ivanova N."/>
            <person name="Mikhailova N."/>
            <person name="Pati A."/>
            <person name="Chen A."/>
            <person name="Palaniappan K."/>
            <person name="Land M."/>
            <person name="Hauser L."/>
            <person name="Jeffries C.D."/>
            <person name="Brambilla E.M."/>
            <person name="Rohde M."/>
            <person name="Sikorski J."/>
            <person name="Pukall R."/>
            <person name="Goker M."/>
            <person name="Detter J.C."/>
            <person name="Woyke T."/>
            <person name="Bristow J."/>
            <person name="Eisen J.A."/>
            <person name="Markowitz V."/>
            <person name="Hugenholtz P."/>
            <person name="Kyrpides N.C."/>
            <person name="Klenk H.P."/>
            <person name="Lapidus A."/>
        </authorList>
    </citation>
    <scope>NUCLEOTIDE SEQUENCE [LARGE SCALE GENOMIC DNA]</scope>
    <source>
        <strain evidence="3">ATCC 35074 / DSM 20540 / JCM 6276 / NBRC 101906 / NCIMB 13154 / VKM Ac-1939 / CCM 2703 / MRP</strain>
    </source>
</reference>
<evidence type="ECO:0000313" key="3">
    <source>
        <dbReference type="Proteomes" id="UP000007718"/>
    </source>
</evidence>
<evidence type="ECO:0008006" key="4">
    <source>
        <dbReference type="Google" id="ProtNLM"/>
    </source>
</evidence>
<evidence type="ECO:0000256" key="1">
    <source>
        <dbReference type="SAM" id="MobiDB-lite"/>
    </source>
</evidence>
<proteinExistence type="predicted"/>
<dbReference type="AlphaFoldDB" id="F0RNV6"/>
<reference evidence="3" key="1">
    <citation type="submission" date="2011-02" db="EMBL/GenBank/DDBJ databases">
        <title>The complete sequence of chromosome of Deinococcus proteolyticus DSM 20540.</title>
        <authorList>
            <consortium name="US DOE Joint Genome Institute (JGI-PGF)"/>
            <person name="Lucas S."/>
            <person name="Copeland A."/>
            <person name="Lapidus A."/>
            <person name="Bruce D."/>
            <person name="Goodwin L."/>
            <person name="Pitluck S."/>
            <person name="Kyrpides N."/>
            <person name="Mavromatis K."/>
            <person name="Pagani I."/>
            <person name="Ivanova N."/>
            <person name="Ovchinnikova G."/>
            <person name="Zeytun A."/>
            <person name="Detter J.C."/>
            <person name="Han C."/>
            <person name="Land M."/>
            <person name="Hauser L."/>
            <person name="Markowitz V."/>
            <person name="Cheng J.-F."/>
            <person name="Hugenholtz P."/>
            <person name="Woyke T."/>
            <person name="Wu D."/>
            <person name="Pukall R."/>
            <person name="Steenblock K."/>
            <person name="Brambilla E."/>
            <person name="Klenk H.-P."/>
            <person name="Eisen J.A."/>
        </authorList>
    </citation>
    <scope>NUCLEOTIDE SEQUENCE [LARGE SCALE GENOMIC DNA]</scope>
    <source>
        <strain evidence="3">ATCC 35074 / DSM 20540 / JCM 6276 / NBRC 101906 / NCIMB 13154 / VKM Ac-1939 / CCM 2703 / MRP</strain>
    </source>
</reference>
<dbReference type="Proteomes" id="UP000007718">
    <property type="component" value="Chromosome"/>
</dbReference>
<dbReference type="PANTHER" id="PTHR30121:SF6">
    <property type="entry name" value="SLR6007 PROTEIN"/>
    <property type="match status" value="1"/>
</dbReference>
<dbReference type="PANTHER" id="PTHR30121">
    <property type="entry name" value="UNCHARACTERIZED PROTEIN YJGR-RELATED"/>
    <property type="match status" value="1"/>
</dbReference>
<gene>
    <name evidence="2" type="ordered locus">Deipr_1215</name>
</gene>
<feature type="region of interest" description="Disordered" evidence="1">
    <location>
        <begin position="1"/>
        <end position="25"/>
    </location>
</feature>
<dbReference type="Gene3D" id="3.40.50.300">
    <property type="entry name" value="P-loop containing nucleotide triphosphate hydrolases"/>
    <property type="match status" value="1"/>
</dbReference>
<protein>
    <recommendedName>
        <fullName evidence="4">HerA-ATP synthase, barrel domain protein</fullName>
    </recommendedName>
</protein>
<dbReference type="KEGG" id="dpt:Deipr_1215"/>
<dbReference type="InterPro" id="IPR051162">
    <property type="entry name" value="T4SS_component"/>
</dbReference>
<sequence length="627" mass="68471">MTHSDPAAFAHDSVPAASAGDTPAATTDNTTIGLVMGTEDATPTGFWFAVLPGASVQMDDLVAVQTTKPDGQPVRFFGIVDHVRTRHEGVKFDSDVQDVIEGILPASVSYAARVLVTRVDPEDFIPPQPGDPVRHAVGDELALALSADKMDYTFAGGLLSDGQVLPVNYQFVNGEQGGHINISGISGVATKTSYALFLLHSIFQGAVLQQRHEGHNTRALIFNVKGEDLLFLDQPNARVEDKESAVSARKGFGAQGRYARLGLPQRPFQNVQFLAPPRSAGGDAIVPDVAQRSGGVTAFVFSLREFCERRMLAYVFSDAGSSLNLGFVIGNVEERLFRMAQEQKGSGTGLTVSDWHPEEGSEIPEDLEFGALGGITITRFDQLISYIEYKLLEENDGEGDKKWVQKQNPGTLRAFIRRMRGVQKYLSPLIRGDLSREQADLYRPDVLKAGIQTTVVDIHSLSGPAQMFAVGVLLREVFEHKEKVGRQDTVFVVLDELNKYAPRDGDSPIKDVLLDIAERGRSLGIILIGAQQTASEVERRIVSNAAIRVVGRLDMAEAERPEYRFLPQSFRQRAGILQPGTMLVSQPDVPNPVLVNYPFPAWATRRDEVKAADERPAAEVGADWLGL</sequence>
<accession>F0RNV6</accession>
<dbReference type="InterPro" id="IPR027417">
    <property type="entry name" value="P-loop_NTPase"/>
</dbReference>
<name>F0RNV6_DEIPM</name>
<evidence type="ECO:0000313" key="2">
    <source>
        <dbReference type="EMBL" id="ADY26365.1"/>
    </source>
</evidence>
<dbReference type="eggNOG" id="COG0433">
    <property type="taxonomic scope" value="Bacteria"/>
</dbReference>